<organism evidence="1 2">
    <name type="scientific">Aspergillus niger</name>
    <dbReference type="NCBI Taxonomy" id="5061"/>
    <lineage>
        <taxon>Eukaryota</taxon>
        <taxon>Fungi</taxon>
        <taxon>Dikarya</taxon>
        <taxon>Ascomycota</taxon>
        <taxon>Pezizomycotina</taxon>
        <taxon>Eurotiomycetes</taxon>
        <taxon>Eurotiomycetidae</taxon>
        <taxon>Eurotiales</taxon>
        <taxon>Aspergillaceae</taxon>
        <taxon>Aspergillus</taxon>
        <taxon>Aspergillus subgen. Circumdati</taxon>
    </lineage>
</organism>
<dbReference type="AlphaFoldDB" id="A0A9W6A986"/>
<proteinExistence type="predicted"/>
<dbReference type="Proteomes" id="UP001144191">
    <property type="component" value="Unassembled WGS sequence"/>
</dbReference>
<evidence type="ECO:0000313" key="2">
    <source>
        <dbReference type="Proteomes" id="UP001144191"/>
    </source>
</evidence>
<sequence>MSADSNHYGTVSGPPAITEDPRPCFVPISVNDTIYQDYLSLPLIENNDPWLLNSFSPPMSWAVGPAALTDSTASLEASFIAPYHLRDHQRARLRSSKQDQGMTFGATSGFTGGGIGRGARRHGEIADLDRPQKGRPWCLYMFA</sequence>
<comment type="caution">
    <text evidence="1">The sequence shown here is derived from an EMBL/GenBank/DDBJ whole genome shotgun (WGS) entry which is preliminary data.</text>
</comment>
<gene>
    <name evidence="1" type="ORF">AnigIFM63604_004111</name>
</gene>
<name>A0A9W6A986_ASPNG</name>
<protein>
    <submittedName>
        <fullName evidence="1">Uncharacterized protein</fullName>
    </submittedName>
</protein>
<evidence type="ECO:0000313" key="1">
    <source>
        <dbReference type="EMBL" id="GLA56053.1"/>
    </source>
</evidence>
<accession>A0A9W6A986</accession>
<reference evidence="1" key="1">
    <citation type="submission" date="2022-07" db="EMBL/GenBank/DDBJ databases">
        <title>Taxonomy of Aspergillus series Nigri: significant species reduction supported by multi-species coalescent approaches.</title>
        <authorList>
            <person name="Bian C."/>
            <person name="Kusuya Y."/>
            <person name="Sklenar F."/>
            <person name="D'hooge E."/>
            <person name="Yaguchi T."/>
            <person name="Takahashi H."/>
            <person name="Hubka V."/>
        </authorList>
    </citation>
    <scope>NUCLEOTIDE SEQUENCE</scope>
    <source>
        <strain evidence="1">IFM 63604</strain>
    </source>
</reference>
<dbReference type="EMBL" id="BRPB01000219">
    <property type="protein sequence ID" value="GLA56053.1"/>
    <property type="molecule type" value="Genomic_DNA"/>
</dbReference>